<dbReference type="Proteomes" id="UP000762676">
    <property type="component" value="Unassembled WGS sequence"/>
</dbReference>
<evidence type="ECO:0000313" key="4">
    <source>
        <dbReference type="EMBL" id="GFS09933.1"/>
    </source>
</evidence>
<gene>
    <name evidence="4" type="ORF">ElyMa_006634500</name>
</gene>
<dbReference type="EMBL" id="BMAT01013309">
    <property type="protein sequence ID" value="GFS09933.1"/>
    <property type="molecule type" value="Genomic_DNA"/>
</dbReference>
<comment type="caution">
    <text evidence="4">The sequence shown here is derived from an EMBL/GenBank/DDBJ whole genome shotgun (WGS) entry which is preliminary data.</text>
</comment>
<feature type="compositionally biased region" description="Basic residues" evidence="1">
    <location>
        <begin position="275"/>
        <end position="296"/>
    </location>
</feature>
<evidence type="ECO:0000259" key="3">
    <source>
        <dbReference type="Pfam" id="PF00685"/>
    </source>
</evidence>
<feature type="domain" description="Sulfotransferase" evidence="3">
    <location>
        <begin position="356"/>
        <end position="618"/>
    </location>
</feature>
<protein>
    <submittedName>
        <fullName evidence="4">Carbohydrate sulfotransferase 15</fullName>
    </submittedName>
</protein>
<dbReference type="Gene3D" id="3.40.50.300">
    <property type="entry name" value="P-loop containing nucleotide triphosphate hydrolases"/>
    <property type="match status" value="1"/>
</dbReference>
<name>A0AAV4IHP2_9GAST</name>
<keyword evidence="2" id="KW-0472">Membrane</keyword>
<dbReference type="AlphaFoldDB" id="A0AAV4IHP2"/>
<keyword evidence="2" id="KW-1133">Transmembrane helix</keyword>
<dbReference type="SUPFAM" id="SSF52540">
    <property type="entry name" value="P-loop containing nucleoside triphosphate hydrolases"/>
    <property type="match status" value="1"/>
</dbReference>
<keyword evidence="2" id="KW-0812">Transmembrane</keyword>
<proteinExistence type="predicted"/>
<dbReference type="InterPro" id="IPR052654">
    <property type="entry name" value="CS_Sulfotransferase"/>
</dbReference>
<feature type="transmembrane region" description="Helical" evidence="2">
    <location>
        <begin position="12"/>
        <end position="34"/>
    </location>
</feature>
<reference evidence="4 5" key="1">
    <citation type="journal article" date="2021" name="Elife">
        <title>Chloroplast acquisition without the gene transfer in kleptoplastic sea slugs, Plakobranchus ocellatus.</title>
        <authorList>
            <person name="Maeda T."/>
            <person name="Takahashi S."/>
            <person name="Yoshida T."/>
            <person name="Shimamura S."/>
            <person name="Takaki Y."/>
            <person name="Nagai Y."/>
            <person name="Toyoda A."/>
            <person name="Suzuki Y."/>
            <person name="Arimoto A."/>
            <person name="Ishii H."/>
            <person name="Satoh N."/>
            <person name="Nishiyama T."/>
            <person name="Hasebe M."/>
            <person name="Maruyama T."/>
            <person name="Minagawa J."/>
            <person name="Obokata J."/>
            <person name="Shigenobu S."/>
        </authorList>
    </citation>
    <scope>NUCLEOTIDE SEQUENCE [LARGE SCALE GENOMIC DNA]</scope>
</reference>
<dbReference type="PANTHER" id="PTHR15723">
    <property type="entry name" value="CARBOHYDRATE SULFOTRANSFERASE 15"/>
    <property type="match status" value="1"/>
</dbReference>
<dbReference type="InterPro" id="IPR000863">
    <property type="entry name" value="Sulfotransferase_dom"/>
</dbReference>
<sequence length="650" mass="75726">MKLQNFSKPASYLTGRLALALMAAWLIVVLRWTFTSDTSTEDTLLNHALLEENANVHKQNKPGAKEEVPEAKRKSEEKGKESETNKKSEDNGKEFEAKRKSEEKGKESEANRKSEEKGKESEVKRKSEEKGKESEAKRKSEEKGKESEANMKSEEKGKESEAKRKSKEKENTPETKKNSEAKKKASDSKKKPEDKEKTSMREKNFEANEKGSEIERKSEVNEKASEANKKPEATEKAPETKGKSETKEKATETKKKPEEKKKASKTEKNSQEKKKALKKKKKFEAKKKESKAKRKQQPLQFPTELEILQIAADDFNLTCSHLVPLQRSPEFTKKSKNPCYWDQNSKKLRCLPYFYVAGFPKSGTTDFYNIFRHHSEYEMSMKEYHWFNHLQFKQEYGSLEVYLSILEAAGDIINRDFMRHGFSRKITGDFTPDYLCDSMRWRCMEENQGLDSPNYTNAHSIHSLTPDAKFVVFMREPADRLFSRFQHMNYVSPGIFRKYWGDPTPETFHKAAMRAIQLYSACMKSFSARQCIYNETLFGQAMMNDIGFYSVCLEDYLKLFPRKNFLFLPFEEYSRNRTTTFQRVIRFLDMSPVSSKLQQRLKTKTIDNAGHFKKRPMLDKTRTALRQFFSPFVQELKKIVGEELIQSWGY</sequence>
<dbReference type="InterPro" id="IPR027417">
    <property type="entry name" value="P-loop_NTPase"/>
</dbReference>
<dbReference type="GO" id="GO:0019319">
    <property type="term" value="P:hexose biosynthetic process"/>
    <property type="evidence" value="ECO:0007669"/>
    <property type="project" value="TreeGrafter"/>
</dbReference>
<organism evidence="4 5">
    <name type="scientific">Elysia marginata</name>
    <dbReference type="NCBI Taxonomy" id="1093978"/>
    <lineage>
        <taxon>Eukaryota</taxon>
        <taxon>Metazoa</taxon>
        <taxon>Spiralia</taxon>
        <taxon>Lophotrochozoa</taxon>
        <taxon>Mollusca</taxon>
        <taxon>Gastropoda</taxon>
        <taxon>Heterobranchia</taxon>
        <taxon>Euthyneura</taxon>
        <taxon>Panpulmonata</taxon>
        <taxon>Sacoglossa</taxon>
        <taxon>Placobranchoidea</taxon>
        <taxon>Plakobranchidae</taxon>
        <taxon>Elysia</taxon>
    </lineage>
</organism>
<accession>A0AAV4IHP2</accession>
<dbReference type="GO" id="GO:0050659">
    <property type="term" value="F:N-acetylgalactosamine 4-sulfate 6-O-sulfotransferase activity"/>
    <property type="evidence" value="ECO:0007669"/>
    <property type="project" value="TreeGrafter"/>
</dbReference>
<feature type="compositionally biased region" description="Basic and acidic residues" evidence="1">
    <location>
        <begin position="63"/>
        <end position="274"/>
    </location>
</feature>
<dbReference type="PANTHER" id="PTHR15723:SF0">
    <property type="entry name" value="CARBOHYDRATE SULFOTRANSFERASE 15"/>
    <property type="match status" value="1"/>
</dbReference>
<evidence type="ECO:0000313" key="5">
    <source>
        <dbReference type="Proteomes" id="UP000762676"/>
    </source>
</evidence>
<feature type="region of interest" description="Disordered" evidence="1">
    <location>
        <begin position="55"/>
        <end position="297"/>
    </location>
</feature>
<keyword evidence="5" id="KW-1185">Reference proteome</keyword>
<dbReference type="Pfam" id="PF00685">
    <property type="entry name" value="Sulfotransfer_1"/>
    <property type="match status" value="1"/>
</dbReference>
<evidence type="ECO:0000256" key="1">
    <source>
        <dbReference type="SAM" id="MobiDB-lite"/>
    </source>
</evidence>
<evidence type="ECO:0000256" key="2">
    <source>
        <dbReference type="SAM" id="Phobius"/>
    </source>
</evidence>